<accession>A0A6H5ICK1</accession>
<sequence length="52" mass="6079">MARMSARIIYSNYERISIVASRATLKTAREQKTANTNDRRSINKFSVRNKIF</sequence>
<dbReference type="Proteomes" id="UP000479190">
    <property type="component" value="Unassembled WGS sequence"/>
</dbReference>
<evidence type="ECO:0000313" key="1">
    <source>
        <dbReference type="EMBL" id="CAB0035105.1"/>
    </source>
</evidence>
<gene>
    <name evidence="1" type="ORF">TBRA_LOCUS7003</name>
</gene>
<name>A0A6H5ICK1_9HYME</name>
<reference evidence="1 2" key="1">
    <citation type="submission" date="2020-02" db="EMBL/GenBank/DDBJ databases">
        <authorList>
            <person name="Ferguson B K."/>
        </authorList>
    </citation>
    <scope>NUCLEOTIDE SEQUENCE [LARGE SCALE GENOMIC DNA]</scope>
</reference>
<dbReference type="AlphaFoldDB" id="A0A6H5ICK1"/>
<proteinExistence type="predicted"/>
<organism evidence="1 2">
    <name type="scientific">Trichogramma brassicae</name>
    <dbReference type="NCBI Taxonomy" id="86971"/>
    <lineage>
        <taxon>Eukaryota</taxon>
        <taxon>Metazoa</taxon>
        <taxon>Ecdysozoa</taxon>
        <taxon>Arthropoda</taxon>
        <taxon>Hexapoda</taxon>
        <taxon>Insecta</taxon>
        <taxon>Pterygota</taxon>
        <taxon>Neoptera</taxon>
        <taxon>Endopterygota</taxon>
        <taxon>Hymenoptera</taxon>
        <taxon>Apocrita</taxon>
        <taxon>Proctotrupomorpha</taxon>
        <taxon>Chalcidoidea</taxon>
        <taxon>Trichogrammatidae</taxon>
        <taxon>Trichogramma</taxon>
    </lineage>
</organism>
<dbReference type="EMBL" id="CADCXV010000770">
    <property type="protein sequence ID" value="CAB0035105.1"/>
    <property type="molecule type" value="Genomic_DNA"/>
</dbReference>
<evidence type="ECO:0000313" key="2">
    <source>
        <dbReference type="Proteomes" id="UP000479190"/>
    </source>
</evidence>
<protein>
    <submittedName>
        <fullName evidence="1">Uncharacterized protein</fullName>
    </submittedName>
</protein>
<keyword evidence="2" id="KW-1185">Reference proteome</keyword>